<evidence type="ECO:0000313" key="1">
    <source>
        <dbReference type="EMBL" id="KAH3817148.1"/>
    </source>
</evidence>
<proteinExistence type="predicted"/>
<sequence>MRNHDDPYGAPKGSKLERLLQQKKMLLEQHLNATRAANNCSSNIWMLLGQQFAARAAFFSAAAEKSFSTSIYF</sequence>
<keyword evidence="2" id="KW-1185">Reference proteome</keyword>
<accession>A0A9D4GHT2</accession>
<protein>
    <submittedName>
        <fullName evidence="1">Uncharacterized protein</fullName>
    </submittedName>
</protein>
<dbReference type="EMBL" id="JAIWYP010000005">
    <property type="protein sequence ID" value="KAH3817148.1"/>
    <property type="molecule type" value="Genomic_DNA"/>
</dbReference>
<dbReference type="AlphaFoldDB" id="A0A9D4GHT2"/>
<organism evidence="1 2">
    <name type="scientific">Dreissena polymorpha</name>
    <name type="common">Zebra mussel</name>
    <name type="synonym">Mytilus polymorpha</name>
    <dbReference type="NCBI Taxonomy" id="45954"/>
    <lineage>
        <taxon>Eukaryota</taxon>
        <taxon>Metazoa</taxon>
        <taxon>Spiralia</taxon>
        <taxon>Lophotrochozoa</taxon>
        <taxon>Mollusca</taxon>
        <taxon>Bivalvia</taxon>
        <taxon>Autobranchia</taxon>
        <taxon>Heteroconchia</taxon>
        <taxon>Euheterodonta</taxon>
        <taxon>Imparidentia</taxon>
        <taxon>Neoheterodontei</taxon>
        <taxon>Myida</taxon>
        <taxon>Dreissenoidea</taxon>
        <taxon>Dreissenidae</taxon>
        <taxon>Dreissena</taxon>
    </lineage>
</organism>
<comment type="caution">
    <text evidence="1">The sequence shown here is derived from an EMBL/GenBank/DDBJ whole genome shotgun (WGS) entry which is preliminary data.</text>
</comment>
<gene>
    <name evidence="1" type="ORF">DPMN_118677</name>
</gene>
<reference evidence="1" key="2">
    <citation type="submission" date="2020-11" db="EMBL/GenBank/DDBJ databases">
        <authorList>
            <person name="McCartney M.A."/>
            <person name="Auch B."/>
            <person name="Kono T."/>
            <person name="Mallez S."/>
            <person name="Becker A."/>
            <person name="Gohl D.M."/>
            <person name="Silverstein K.A.T."/>
            <person name="Koren S."/>
            <person name="Bechman K.B."/>
            <person name="Herman A."/>
            <person name="Abrahante J.E."/>
            <person name="Garbe J."/>
        </authorList>
    </citation>
    <scope>NUCLEOTIDE SEQUENCE</scope>
    <source>
        <strain evidence="1">Duluth1</strain>
        <tissue evidence="1">Whole animal</tissue>
    </source>
</reference>
<reference evidence="1" key="1">
    <citation type="journal article" date="2019" name="bioRxiv">
        <title>The Genome of the Zebra Mussel, Dreissena polymorpha: A Resource for Invasive Species Research.</title>
        <authorList>
            <person name="McCartney M.A."/>
            <person name="Auch B."/>
            <person name="Kono T."/>
            <person name="Mallez S."/>
            <person name="Zhang Y."/>
            <person name="Obille A."/>
            <person name="Becker A."/>
            <person name="Abrahante J.E."/>
            <person name="Garbe J."/>
            <person name="Badalamenti J.P."/>
            <person name="Herman A."/>
            <person name="Mangelson H."/>
            <person name="Liachko I."/>
            <person name="Sullivan S."/>
            <person name="Sone E.D."/>
            <person name="Koren S."/>
            <person name="Silverstein K.A.T."/>
            <person name="Beckman K.B."/>
            <person name="Gohl D.M."/>
        </authorList>
    </citation>
    <scope>NUCLEOTIDE SEQUENCE</scope>
    <source>
        <strain evidence="1">Duluth1</strain>
        <tissue evidence="1">Whole animal</tissue>
    </source>
</reference>
<dbReference type="Proteomes" id="UP000828390">
    <property type="component" value="Unassembled WGS sequence"/>
</dbReference>
<evidence type="ECO:0000313" key="2">
    <source>
        <dbReference type="Proteomes" id="UP000828390"/>
    </source>
</evidence>
<name>A0A9D4GHT2_DREPO</name>